<feature type="compositionally biased region" description="Basic and acidic residues" evidence="1">
    <location>
        <begin position="98"/>
        <end position="112"/>
    </location>
</feature>
<evidence type="ECO:0000313" key="2">
    <source>
        <dbReference type="EMBL" id="EFX83586.1"/>
    </source>
</evidence>
<feature type="region of interest" description="Disordered" evidence="1">
    <location>
        <begin position="1"/>
        <end position="117"/>
    </location>
</feature>
<feature type="compositionally biased region" description="Low complexity" evidence="1">
    <location>
        <begin position="17"/>
        <end position="32"/>
    </location>
</feature>
<evidence type="ECO:0000313" key="3">
    <source>
        <dbReference type="Proteomes" id="UP000000305"/>
    </source>
</evidence>
<sequence length="465" mass="52103">MAKNKKRDPRYIKSRAVKNSAKKAAAAAVLKRQQLKEAKEREAGNNEPSIDTDTGHEAQNNLEESVASEEPVEEPGQELEPEREPVLDQGPADEEEPIAEKERETANEEPPVKAKTVVNLKKVTVRLERLAFNPNGSTKAKKNKAQDADLEGGSSPPEKRRRMTRSTAKVGCSSDGQVTDDEVTRYFARKKIGLTNAKLRHRGPRSSKGHPSMAPKKVNSDAVKLRMQQKADAKLIAHHKAINKHWKGTMKNKKGKIFLKDKRYLSLLEFKRSVTTSLLFYGLNAEKARKEDAPEARLMKEIPLSAEPGAKRRKDRLSVPDEIRFSQVGIHHPIFVENRGRCEWCQATTERRPNGHTKESRPFSQCSMCKIFLCLSKKRNCFLEFHDDRILDPTKAAAETVLAVDPEEEIAVQTVETDPFGIYPSSDSSDDSDFDALNNDVNDGVLLDEDEWSSTAKITLASKKG</sequence>
<accession>E9G9L5</accession>
<gene>
    <name evidence="2" type="ORF">DAPPUDRAFT_239558</name>
</gene>
<feature type="compositionally biased region" description="Acidic residues" evidence="1">
    <location>
        <begin position="66"/>
        <end position="79"/>
    </location>
</feature>
<protein>
    <submittedName>
        <fullName evidence="2">Uncharacterized protein</fullName>
    </submittedName>
</protein>
<dbReference type="AlphaFoldDB" id="E9G9L5"/>
<dbReference type="Proteomes" id="UP000000305">
    <property type="component" value="Unassembled WGS sequence"/>
</dbReference>
<organism evidence="2 3">
    <name type="scientific">Daphnia pulex</name>
    <name type="common">Water flea</name>
    <dbReference type="NCBI Taxonomy" id="6669"/>
    <lineage>
        <taxon>Eukaryota</taxon>
        <taxon>Metazoa</taxon>
        <taxon>Ecdysozoa</taxon>
        <taxon>Arthropoda</taxon>
        <taxon>Crustacea</taxon>
        <taxon>Branchiopoda</taxon>
        <taxon>Diplostraca</taxon>
        <taxon>Cladocera</taxon>
        <taxon>Anomopoda</taxon>
        <taxon>Daphniidae</taxon>
        <taxon>Daphnia</taxon>
    </lineage>
</organism>
<keyword evidence="3" id="KW-1185">Reference proteome</keyword>
<evidence type="ECO:0000256" key="1">
    <source>
        <dbReference type="SAM" id="MobiDB-lite"/>
    </source>
</evidence>
<feature type="region of interest" description="Disordered" evidence="1">
    <location>
        <begin position="131"/>
        <end position="177"/>
    </location>
</feature>
<name>E9G9L5_DAPPU</name>
<dbReference type="PhylomeDB" id="E9G9L5"/>
<dbReference type="EMBL" id="GL732536">
    <property type="protein sequence ID" value="EFX83586.1"/>
    <property type="molecule type" value="Genomic_DNA"/>
</dbReference>
<reference evidence="2 3" key="1">
    <citation type="journal article" date="2011" name="Science">
        <title>The ecoresponsive genome of Daphnia pulex.</title>
        <authorList>
            <person name="Colbourne J.K."/>
            <person name="Pfrender M.E."/>
            <person name="Gilbert D."/>
            <person name="Thomas W.K."/>
            <person name="Tucker A."/>
            <person name="Oakley T.H."/>
            <person name="Tokishita S."/>
            <person name="Aerts A."/>
            <person name="Arnold G.J."/>
            <person name="Basu M.K."/>
            <person name="Bauer D.J."/>
            <person name="Caceres C.E."/>
            <person name="Carmel L."/>
            <person name="Casola C."/>
            <person name="Choi J.H."/>
            <person name="Detter J.C."/>
            <person name="Dong Q."/>
            <person name="Dusheyko S."/>
            <person name="Eads B.D."/>
            <person name="Frohlich T."/>
            <person name="Geiler-Samerotte K.A."/>
            <person name="Gerlach D."/>
            <person name="Hatcher P."/>
            <person name="Jogdeo S."/>
            <person name="Krijgsveld J."/>
            <person name="Kriventseva E.V."/>
            <person name="Kultz D."/>
            <person name="Laforsch C."/>
            <person name="Lindquist E."/>
            <person name="Lopez J."/>
            <person name="Manak J.R."/>
            <person name="Muller J."/>
            <person name="Pangilinan J."/>
            <person name="Patwardhan R.P."/>
            <person name="Pitluck S."/>
            <person name="Pritham E.J."/>
            <person name="Rechtsteiner A."/>
            <person name="Rho M."/>
            <person name="Rogozin I.B."/>
            <person name="Sakarya O."/>
            <person name="Salamov A."/>
            <person name="Schaack S."/>
            <person name="Shapiro H."/>
            <person name="Shiga Y."/>
            <person name="Skalitzky C."/>
            <person name="Smith Z."/>
            <person name="Souvorov A."/>
            <person name="Sung W."/>
            <person name="Tang Z."/>
            <person name="Tsuchiya D."/>
            <person name="Tu H."/>
            <person name="Vos H."/>
            <person name="Wang M."/>
            <person name="Wolf Y.I."/>
            <person name="Yamagata H."/>
            <person name="Yamada T."/>
            <person name="Ye Y."/>
            <person name="Shaw J.R."/>
            <person name="Andrews J."/>
            <person name="Crease T.J."/>
            <person name="Tang H."/>
            <person name="Lucas S.M."/>
            <person name="Robertson H.M."/>
            <person name="Bork P."/>
            <person name="Koonin E.V."/>
            <person name="Zdobnov E.M."/>
            <person name="Grigoriev I.V."/>
            <person name="Lynch M."/>
            <person name="Boore J.L."/>
        </authorList>
    </citation>
    <scope>NUCLEOTIDE SEQUENCE [LARGE SCALE GENOMIC DNA]</scope>
</reference>
<feature type="compositionally biased region" description="Basic residues" evidence="1">
    <location>
        <begin position="1"/>
        <end position="16"/>
    </location>
</feature>
<feature type="compositionally biased region" description="Basic and acidic residues" evidence="1">
    <location>
        <begin position="34"/>
        <end position="44"/>
    </location>
</feature>
<dbReference type="HOGENOM" id="CLU_060623_2_0_1"/>
<dbReference type="InParanoid" id="E9G9L5"/>
<feature type="compositionally biased region" description="Polar residues" evidence="1">
    <location>
        <begin position="46"/>
        <end position="62"/>
    </location>
</feature>
<dbReference type="KEGG" id="dpx:DAPPUDRAFT_239558"/>
<proteinExistence type="predicted"/>